<feature type="signal peptide" evidence="2">
    <location>
        <begin position="1"/>
        <end position="23"/>
    </location>
</feature>
<dbReference type="EMBL" id="JAYWTM010000022">
    <property type="protein sequence ID" value="MEC5344449.1"/>
    <property type="molecule type" value="Genomic_DNA"/>
</dbReference>
<dbReference type="Proteomes" id="UP001309705">
    <property type="component" value="Unassembled WGS sequence"/>
</dbReference>
<evidence type="ECO:0000256" key="2">
    <source>
        <dbReference type="SAM" id="SignalP"/>
    </source>
</evidence>
<comment type="caution">
    <text evidence="3">The sequence shown here is derived from an EMBL/GenBank/DDBJ whole genome shotgun (WGS) entry which is preliminary data.</text>
</comment>
<feature type="compositionally biased region" description="Basic and acidic residues" evidence="1">
    <location>
        <begin position="132"/>
        <end position="143"/>
    </location>
</feature>
<name>A0ABU6JVX3_9GAMM</name>
<evidence type="ECO:0000313" key="4">
    <source>
        <dbReference type="Proteomes" id="UP001309705"/>
    </source>
</evidence>
<dbReference type="RefSeq" id="WP_327619262.1">
    <property type="nucleotide sequence ID" value="NZ_JAYWTM010000022.1"/>
</dbReference>
<reference evidence="3 4" key="1">
    <citation type="journal article" date="2017" name="Int. J. Syst. Evol. Microbiol.">
        <title>Brenneria populi subsp. brevivirga subsp. nov. isolated from symptomatic bark of Populus x euramericana canker, and description of Brenneria populi subsp. populi subsp. nov.</title>
        <authorList>
            <person name="Zheng M.H."/>
            <person name="Piao C.G."/>
            <person name="Xue H."/>
            <person name="Guo M.W."/>
            <person name="Li Y."/>
        </authorList>
    </citation>
    <scope>NUCLEOTIDE SEQUENCE [LARGE SCALE GENOMIC DNA]</scope>
    <source>
        <strain evidence="3 4">D9-5</strain>
    </source>
</reference>
<keyword evidence="4" id="KW-1185">Reference proteome</keyword>
<feature type="compositionally biased region" description="Basic and acidic residues" evidence="1">
    <location>
        <begin position="93"/>
        <end position="125"/>
    </location>
</feature>
<feature type="chain" id="PRO_5047141528" evidence="2">
    <location>
        <begin position="24"/>
        <end position="143"/>
    </location>
</feature>
<evidence type="ECO:0000313" key="3">
    <source>
        <dbReference type="EMBL" id="MEC5344449.1"/>
    </source>
</evidence>
<evidence type="ECO:0000256" key="1">
    <source>
        <dbReference type="SAM" id="MobiDB-lite"/>
    </source>
</evidence>
<dbReference type="Pfam" id="PF10697">
    <property type="entry name" value="DUF2502"/>
    <property type="match status" value="1"/>
</dbReference>
<sequence length="143" mass="17227">MFRPLLVSSLLVGMLAMAPAAEADGISIDLMPGVTLNIGDRDRRGYYWDGYDWRSERWWREYRGHHRGARNRHGYYWDGWRWRDVGWWREYNRGPRHFDRGPRDFDDRHARGDFRRGPGWDDRRGPGPGPGWDDRRGPRRDRD</sequence>
<protein>
    <submittedName>
        <fullName evidence="3">DUF2502 domain-containing protein</fullName>
    </submittedName>
</protein>
<feature type="region of interest" description="Disordered" evidence="1">
    <location>
        <begin position="93"/>
        <end position="143"/>
    </location>
</feature>
<keyword evidence="2" id="KW-0732">Signal</keyword>
<organism evidence="3 4">
    <name type="scientific">Brenneria populi</name>
    <dbReference type="NCBI Taxonomy" id="1505588"/>
    <lineage>
        <taxon>Bacteria</taxon>
        <taxon>Pseudomonadati</taxon>
        <taxon>Pseudomonadota</taxon>
        <taxon>Gammaproteobacteria</taxon>
        <taxon>Enterobacterales</taxon>
        <taxon>Pectobacteriaceae</taxon>
        <taxon>Brenneria</taxon>
    </lineage>
</organism>
<gene>
    <name evidence="3" type="ORF">VSX58_17790</name>
</gene>
<proteinExistence type="predicted"/>
<accession>A0ABU6JVX3</accession>
<dbReference type="InterPro" id="IPR019638">
    <property type="entry name" value="DUF2502"/>
</dbReference>